<keyword evidence="6" id="KW-1185">Reference proteome</keyword>
<dbReference type="Proteomes" id="UP000244867">
    <property type="component" value="Unassembled WGS sequence"/>
</dbReference>
<evidence type="ECO:0000256" key="1">
    <source>
        <dbReference type="ARBA" id="ARBA00001947"/>
    </source>
</evidence>
<dbReference type="RefSeq" id="WP_108343326.1">
    <property type="nucleotide sequence ID" value="NZ_PYXZ01000001.1"/>
</dbReference>
<dbReference type="OrthoDB" id="9785840at2"/>
<dbReference type="GO" id="GO:0006508">
    <property type="term" value="P:proteolysis"/>
    <property type="evidence" value="ECO:0007669"/>
    <property type="project" value="UniProtKB-KW"/>
</dbReference>
<dbReference type="Pfam" id="PF08014">
    <property type="entry name" value="MATCAP"/>
    <property type="match status" value="1"/>
</dbReference>
<keyword evidence="2" id="KW-0645">Protease</keyword>
<name>A0A2R7Z3I4_9ACTN</name>
<evidence type="ECO:0000256" key="3">
    <source>
        <dbReference type="ARBA" id="ARBA00022801"/>
    </source>
</evidence>
<protein>
    <submittedName>
        <fullName evidence="5">DUF1704 domain-containing protein</fullName>
    </submittedName>
</protein>
<reference evidence="5 6" key="1">
    <citation type="submission" date="2018-03" db="EMBL/GenBank/DDBJ databases">
        <authorList>
            <person name="Keele B.F."/>
        </authorList>
    </citation>
    <scope>NUCLEOTIDE SEQUENCE [LARGE SCALE GENOMIC DNA]</scope>
    <source>
        <strain evidence="5 6">IB-3</strain>
    </source>
</reference>
<evidence type="ECO:0000256" key="4">
    <source>
        <dbReference type="ARBA" id="ARBA00023049"/>
    </source>
</evidence>
<evidence type="ECO:0000313" key="5">
    <source>
        <dbReference type="EMBL" id="PUA83144.1"/>
    </source>
</evidence>
<sequence>MGDPAPSPADRAVDHALAQLSASMRFLLEVTPVDADDVRDEFLAGDTAEPEFTYRTLEVEPDVAAEQLAAIDVSSVEDPTLAHLLRAKHREMELQLEMLRARDTADFLGLSIELYGGVSPTLREQAEALLVAVPGAEGPGESLDAEEFLQLAIAEIAHYREQDPDIEMHAEVRPDVNGVMVSGDTLLIGPDSTVQRVRAEGLLHHEVGTHLVTQVNGTAQPFKVLGAGLAGYDETQEGLAVLAEVACGGLTAFRLRQLAGRVVTVHRLVAGADFAEAHAALVAAGFPEGSAFTTVMRVYRSGGMTKDAIYLRGLVDLLEHVAGGGDLELLWRGKFALGDLPLVADLAERGLVRPARIRPRYLDDPQARQRIERAATVEGLERLLA</sequence>
<dbReference type="PANTHER" id="PTHR31817">
    <property type="match status" value="1"/>
</dbReference>
<comment type="cofactor">
    <cofactor evidence="1">
        <name>Zn(2+)</name>
        <dbReference type="ChEBI" id="CHEBI:29105"/>
    </cofactor>
</comment>
<proteinExistence type="predicted"/>
<keyword evidence="3" id="KW-0378">Hydrolase</keyword>
<gene>
    <name evidence="5" type="ORF">C7S10_04305</name>
</gene>
<evidence type="ECO:0000313" key="6">
    <source>
        <dbReference type="Proteomes" id="UP000244867"/>
    </source>
</evidence>
<evidence type="ECO:0000256" key="2">
    <source>
        <dbReference type="ARBA" id="ARBA00022670"/>
    </source>
</evidence>
<dbReference type="GO" id="GO:0080164">
    <property type="term" value="P:regulation of nitric oxide metabolic process"/>
    <property type="evidence" value="ECO:0007669"/>
    <property type="project" value="TreeGrafter"/>
</dbReference>
<accession>A0A2R7Z3I4</accession>
<dbReference type="PANTHER" id="PTHR31817:SF0">
    <property type="entry name" value="CHROMOSOME UNDETERMINED SCAFFOLD_67, WHOLE GENOME SHOTGUN SEQUENCE"/>
    <property type="match status" value="1"/>
</dbReference>
<dbReference type="EMBL" id="PYXZ01000001">
    <property type="protein sequence ID" value="PUA83144.1"/>
    <property type="molecule type" value="Genomic_DNA"/>
</dbReference>
<dbReference type="InterPro" id="IPR012548">
    <property type="entry name" value="MATCAP"/>
</dbReference>
<dbReference type="SMART" id="SM01154">
    <property type="entry name" value="DUF1704"/>
    <property type="match status" value="1"/>
</dbReference>
<comment type="caution">
    <text evidence="5">The sequence shown here is derived from an EMBL/GenBank/DDBJ whole genome shotgun (WGS) entry which is preliminary data.</text>
</comment>
<keyword evidence="4" id="KW-0482">Metalloprotease</keyword>
<organism evidence="5 6">
    <name type="scientific">Nocardioides currus</name>
    <dbReference type="NCBI Taxonomy" id="2133958"/>
    <lineage>
        <taxon>Bacteria</taxon>
        <taxon>Bacillati</taxon>
        <taxon>Actinomycetota</taxon>
        <taxon>Actinomycetes</taxon>
        <taxon>Propionibacteriales</taxon>
        <taxon>Nocardioidaceae</taxon>
        <taxon>Nocardioides</taxon>
    </lineage>
</organism>
<dbReference type="GO" id="GO:0008237">
    <property type="term" value="F:metallopeptidase activity"/>
    <property type="evidence" value="ECO:0007669"/>
    <property type="project" value="UniProtKB-KW"/>
</dbReference>
<dbReference type="AlphaFoldDB" id="A0A2R7Z3I4"/>